<feature type="transmembrane region" description="Helical" evidence="2">
    <location>
        <begin position="130"/>
        <end position="149"/>
    </location>
</feature>
<proteinExistence type="predicted"/>
<feature type="transmembrane region" description="Helical" evidence="2">
    <location>
        <begin position="269"/>
        <end position="294"/>
    </location>
</feature>
<accession>A0A3S1BPS1</accession>
<keyword evidence="4" id="KW-1185">Reference proteome</keyword>
<feature type="transmembrane region" description="Helical" evidence="2">
    <location>
        <begin position="306"/>
        <end position="334"/>
    </location>
</feature>
<keyword evidence="2" id="KW-0812">Transmembrane</keyword>
<evidence type="ECO:0000313" key="4">
    <source>
        <dbReference type="Proteomes" id="UP000279446"/>
    </source>
</evidence>
<dbReference type="AlphaFoldDB" id="A0A3S1BPS1"/>
<feature type="transmembrane region" description="Helical" evidence="2">
    <location>
        <begin position="155"/>
        <end position="178"/>
    </location>
</feature>
<organism evidence="3 4">
    <name type="scientific">Paenibacillus anaericanus</name>
    <dbReference type="NCBI Taxonomy" id="170367"/>
    <lineage>
        <taxon>Bacteria</taxon>
        <taxon>Bacillati</taxon>
        <taxon>Bacillota</taxon>
        <taxon>Bacilli</taxon>
        <taxon>Bacillales</taxon>
        <taxon>Paenibacillaceae</taxon>
        <taxon>Paenibacillus</taxon>
    </lineage>
</organism>
<feature type="region of interest" description="Disordered" evidence="1">
    <location>
        <begin position="199"/>
        <end position="220"/>
    </location>
</feature>
<feature type="transmembrane region" description="Helical" evidence="2">
    <location>
        <begin position="20"/>
        <end position="38"/>
    </location>
</feature>
<name>A0A3S1BPS1_9BACL</name>
<feature type="transmembrane region" description="Helical" evidence="2">
    <location>
        <begin position="90"/>
        <end position="109"/>
    </location>
</feature>
<dbReference type="EMBL" id="RZNY01000007">
    <property type="protein sequence ID" value="RUT46651.1"/>
    <property type="molecule type" value="Genomic_DNA"/>
</dbReference>
<keyword evidence="2" id="KW-0472">Membrane</keyword>
<protein>
    <submittedName>
        <fullName evidence="3">Uncharacterized protein</fullName>
    </submittedName>
</protein>
<comment type="caution">
    <text evidence="3">The sequence shown here is derived from an EMBL/GenBank/DDBJ whole genome shotgun (WGS) entry which is preliminary data.</text>
</comment>
<gene>
    <name evidence="3" type="ORF">EJP82_10400</name>
</gene>
<reference evidence="3 4" key="1">
    <citation type="submission" date="2018-12" db="EMBL/GenBank/DDBJ databases">
        <authorList>
            <person name="Sun L."/>
            <person name="Chen Z."/>
        </authorList>
    </citation>
    <scope>NUCLEOTIDE SEQUENCE [LARGE SCALE GENOMIC DNA]</scope>
    <source>
        <strain evidence="3 4">DSM 15890</strain>
    </source>
</reference>
<evidence type="ECO:0000256" key="2">
    <source>
        <dbReference type="SAM" id="Phobius"/>
    </source>
</evidence>
<feature type="transmembrane region" description="Helical" evidence="2">
    <location>
        <begin position="226"/>
        <end position="249"/>
    </location>
</feature>
<dbReference type="RefSeq" id="WP_127191988.1">
    <property type="nucleotide sequence ID" value="NZ_RZNY01000007.1"/>
</dbReference>
<dbReference type="Proteomes" id="UP000279446">
    <property type="component" value="Unassembled WGS sequence"/>
</dbReference>
<feature type="transmembrane region" description="Helical" evidence="2">
    <location>
        <begin position="50"/>
        <end position="70"/>
    </location>
</feature>
<sequence>MNYLFWGIPFMFDFKLYGKDFIPDILGIIIICTGLYSLKQRNSFFHTGFYTSLIMLGWVLFKYIFNISVFQKDMVSSSSIQNDPFDFNTIVPFIDLVTIAFQVILVYVVGRGIIGMVSDKKPELVKKVRMLGFGYFLFALISVCYRVFNLLQNRYVGWMELALFVFSMISVVTMMVYISRVHRLSSNLDISTDLASHQDSNEVEVEVDNESNSTESRTKEVPPTKAPAIISLICGVIANLPLGIYLLLFMFARTLSNPDDPSAGAGVGYLMAFAFIFLSIVSVLFGIIGGLIVLASSKVHRSLNKAGLLSSVIGGLQPIIILMMVSPAGAMFIWPGP</sequence>
<evidence type="ECO:0000256" key="1">
    <source>
        <dbReference type="SAM" id="MobiDB-lite"/>
    </source>
</evidence>
<evidence type="ECO:0000313" key="3">
    <source>
        <dbReference type="EMBL" id="RUT46651.1"/>
    </source>
</evidence>
<keyword evidence="2" id="KW-1133">Transmembrane helix</keyword>